<dbReference type="SUPFAM" id="SSF103473">
    <property type="entry name" value="MFS general substrate transporter"/>
    <property type="match status" value="1"/>
</dbReference>
<keyword evidence="1" id="KW-1133">Transmembrane helix</keyword>
<dbReference type="Proteomes" id="UP000075321">
    <property type="component" value="Unassembled WGS sequence"/>
</dbReference>
<evidence type="ECO:0008006" key="4">
    <source>
        <dbReference type="Google" id="ProtNLM"/>
    </source>
</evidence>
<evidence type="ECO:0000313" key="3">
    <source>
        <dbReference type="Proteomes" id="UP000075321"/>
    </source>
</evidence>
<keyword evidence="3" id="KW-1185">Reference proteome</keyword>
<dbReference type="InterPro" id="IPR036259">
    <property type="entry name" value="MFS_trans_sf"/>
</dbReference>
<evidence type="ECO:0000313" key="2">
    <source>
        <dbReference type="EMBL" id="KYH25555.1"/>
    </source>
</evidence>
<comment type="caution">
    <text evidence="2">The sequence shown here is derived from an EMBL/GenBank/DDBJ whole genome shotgun (WGS) entry which is preliminary data.</text>
</comment>
<sequence length="66" mass="7028">MASSFGIRELVWRPGSVIAPLLGGWLMTAVSMASVFYVGGTFAITGVLTFLVILVRDHGTSALAEW</sequence>
<feature type="transmembrane region" description="Helical" evidence="1">
    <location>
        <begin position="36"/>
        <end position="55"/>
    </location>
</feature>
<protein>
    <recommendedName>
        <fullName evidence="4">Major facilitator superfamily protein</fullName>
    </recommendedName>
</protein>
<dbReference type="EMBL" id="LTAZ01000005">
    <property type="protein sequence ID" value="KYH25555.1"/>
    <property type="molecule type" value="Genomic_DNA"/>
</dbReference>
<proteinExistence type="predicted"/>
<dbReference type="AlphaFoldDB" id="A0A151AD22"/>
<keyword evidence="1" id="KW-0812">Transmembrane</keyword>
<accession>A0A151AD22</accession>
<reference evidence="2 3" key="1">
    <citation type="submission" date="2016-02" db="EMBL/GenBank/DDBJ databases">
        <title>Genome sequence of Halalkalicoccus paucihalophilus DSM 24557.</title>
        <authorList>
            <person name="Poehlein A."/>
            <person name="Daniel R."/>
        </authorList>
    </citation>
    <scope>NUCLEOTIDE SEQUENCE [LARGE SCALE GENOMIC DNA]</scope>
    <source>
        <strain evidence="2 3">DSM 24557</strain>
    </source>
</reference>
<organism evidence="2 3">
    <name type="scientific">Halalkalicoccus paucihalophilus</name>
    <dbReference type="NCBI Taxonomy" id="1008153"/>
    <lineage>
        <taxon>Archaea</taxon>
        <taxon>Methanobacteriati</taxon>
        <taxon>Methanobacteriota</taxon>
        <taxon>Stenosarchaea group</taxon>
        <taxon>Halobacteria</taxon>
        <taxon>Halobacteriales</taxon>
        <taxon>Halococcaceae</taxon>
        <taxon>Halalkalicoccus</taxon>
    </lineage>
</organism>
<evidence type="ECO:0000256" key="1">
    <source>
        <dbReference type="SAM" id="Phobius"/>
    </source>
</evidence>
<gene>
    <name evidence="2" type="ORF">HAPAU_22290</name>
</gene>
<keyword evidence="1" id="KW-0472">Membrane</keyword>
<name>A0A151AD22_9EURY</name>